<evidence type="ECO:0000259" key="2">
    <source>
        <dbReference type="Pfam" id="PF14311"/>
    </source>
</evidence>
<keyword evidence="4" id="KW-1185">Reference proteome</keyword>
<dbReference type="EMBL" id="JACHML010000001">
    <property type="protein sequence ID" value="MBB6392534.1"/>
    <property type="molecule type" value="Genomic_DNA"/>
</dbReference>
<gene>
    <name evidence="3" type="ORF">HD594_002847</name>
</gene>
<dbReference type="Pfam" id="PF14311">
    <property type="entry name" value="DUF4379"/>
    <property type="match status" value="1"/>
</dbReference>
<evidence type="ECO:0000256" key="1">
    <source>
        <dbReference type="SAM" id="MobiDB-lite"/>
    </source>
</evidence>
<dbReference type="RefSeq" id="WP_184751590.1">
    <property type="nucleotide sequence ID" value="NZ_BAAAJR010000001.1"/>
</dbReference>
<dbReference type="InterPro" id="IPR025487">
    <property type="entry name" value="DUF4379"/>
</dbReference>
<protein>
    <recommendedName>
        <fullName evidence="2">Treble clef zinc finger domain-containing protein</fullName>
    </recommendedName>
</protein>
<sequence length="302" mass="34192">MPERVQDWWARRQFSRGRDVPYEVGTYREAWAPYPALIRQYHPDLNAGITLTQIPPAADVLLLWQCDAGHLFVATPTEQRSRPTRERRRSVWCPECAALANPPRIRMPDEAELAALRHPLAAPAPTVAPRSPSGPNRPRRTSRPRSARELCPKTPDLPVGEPFFSECAPVPASAVEARLRADLFERLAVTPGLNAVRVARPFFDHVEVWPDILLPELRIAIEYDSTGRHGLEHVGGREDVDRRKDRALRSAHWEVVRLRTGKLEALGPHDIQLSAWNGRAMGRMLDVLRDIRGPLLVDAYLR</sequence>
<organism evidence="3 4">
    <name type="scientific">Microbacterium thalassium</name>
    <dbReference type="NCBI Taxonomy" id="362649"/>
    <lineage>
        <taxon>Bacteria</taxon>
        <taxon>Bacillati</taxon>
        <taxon>Actinomycetota</taxon>
        <taxon>Actinomycetes</taxon>
        <taxon>Micrococcales</taxon>
        <taxon>Microbacteriaceae</taxon>
        <taxon>Microbacterium</taxon>
    </lineage>
</organism>
<accession>A0A7X0FS42</accession>
<dbReference type="AlphaFoldDB" id="A0A7X0FS42"/>
<reference evidence="3 4" key="1">
    <citation type="submission" date="2020-08" db="EMBL/GenBank/DDBJ databases">
        <title>Sequencing the genomes of 1000 actinobacteria strains.</title>
        <authorList>
            <person name="Klenk H.-P."/>
        </authorList>
    </citation>
    <scope>NUCLEOTIDE SEQUENCE [LARGE SCALE GENOMIC DNA]</scope>
    <source>
        <strain evidence="3 4">DSM 12511</strain>
    </source>
</reference>
<proteinExistence type="predicted"/>
<feature type="compositionally biased region" description="Low complexity" evidence="1">
    <location>
        <begin position="121"/>
        <end position="136"/>
    </location>
</feature>
<feature type="region of interest" description="Disordered" evidence="1">
    <location>
        <begin position="121"/>
        <end position="153"/>
    </location>
</feature>
<dbReference type="Proteomes" id="UP000537775">
    <property type="component" value="Unassembled WGS sequence"/>
</dbReference>
<evidence type="ECO:0000313" key="4">
    <source>
        <dbReference type="Proteomes" id="UP000537775"/>
    </source>
</evidence>
<name>A0A7X0FS42_9MICO</name>
<feature type="domain" description="Treble clef zinc finger" evidence="2">
    <location>
        <begin position="37"/>
        <end position="97"/>
    </location>
</feature>
<comment type="caution">
    <text evidence="3">The sequence shown here is derived from an EMBL/GenBank/DDBJ whole genome shotgun (WGS) entry which is preliminary data.</text>
</comment>
<evidence type="ECO:0000313" key="3">
    <source>
        <dbReference type="EMBL" id="MBB6392534.1"/>
    </source>
</evidence>